<evidence type="ECO:0000256" key="2">
    <source>
        <dbReference type="ARBA" id="ARBA00022475"/>
    </source>
</evidence>
<name>A0A9X4QLE3_9BACL</name>
<comment type="subcellular location">
    <subcellularLocation>
        <location evidence="1">Membrane</location>
        <topology evidence="1">Multi-pass membrane protein</topology>
    </subcellularLocation>
</comment>
<evidence type="ECO:0000256" key="11">
    <source>
        <dbReference type="ARBA" id="ARBA00023444"/>
    </source>
</evidence>
<feature type="transmembrane region" description="Helical" evidence="12">
    <location>
        <begin position="252"/>
        <end position="273"/>
    </location>
</feature>
<evidence type="ECO:0000256" key="7">
    <source>
        <dbReference type="ARBA" id="ARBA00023004"/>
    </source>
</evidence>
<evidence type="ECO:0000256" key="5">
    <source>
        <dbReference type="ARBA" id="ARBA00022989"/>
    </source>
</evidence>
<sequence>MTARAYRLLALWSCIGMLLVLIAGVVVTNTESGRGCGTDWPLCKGKFIPAYTVESIVEYTHRAVSGLEGLLVFAVFLLTMRLKPANGEARLYAGAALLFTIFQAVLGMLAVIMPTSDAVLAIHFGISMVAFTSTWLLYAWARRWDRALRTGDAGAWPIPKRALPAPASLDGGRQSGTAAKIRPSQAGNVRAAGASVPAGLFGWILSVIIYCYAVVYLGAYVRHTDSAGGCIGWPLCNGEVVPELSGATGIVFLHRVGAIVLFLFIAAIVLLVRRRTGGHEELTRIGYVSLALVILQSLSGWLLTATLEHHDVYVFTSLLHTIIISVLFSALCLWAIRAWQLSRR</sequence>
<feature type="transmembrane region" description="Helical" evidence="12">
    <location>
        <begin position="118"/>
        <end position="140"/>
    </location>
</feature>
<keyword evidence="4" id="KW-0479">Metal-binding</keyword>
<keyword evidence="10" id="KW-1015">Disulfide bond</keyword>
<keyword evidence="3 12" id="KW-0812">Transmembrane</keyword>
<protein>
    <submittedName>
        <fullName evidence="13">COX15/CtaA family protein</fullName>
    </submittedName>
</protein>
<feature type="transmembrane region" description="Helical" evidence="12">
    <location>
        <begin position="285"/>
        <end position="307"/>
    </location>
</feature>
<evidence type="ECO:0000313" key="14">
    <source>
        <dbReference type="Proteomes" id="UP001153387"/>
    </source>
</evidence>
<dbReference type="PANTHER" id="PTHR35457">
    <property type="entry name" value="HEME A SYNTHASE"/>
    <property type="match status" value="1"/>
</dbReference>
<evidence type="ECO:0000256" key="12">
    <source>
        <dbReference type="SAM" id="Phobius"/>
    </source>
</evidence>
<feature type="transmembrane region" description="Helical" evidence="12">
    <location>
        <begin position="313"/>
        <end position="336"/>
    </location>
</feature>
<dbReference type="InterPro" id="IPR050450">
    <property type="entry name" value="COX15/CtaA_HemeA_synthase"/>
</dbReference>
<dbReference type="AlphaFoldDB" id="A0A9X4QLE3"/>
<keyword evidence="9 12" id="KW-0472">Membrane</keyword>
<dbReference type="GO" id="GO:0006784">
    <property type="term" value="P:heme A biosynthetic process"/>
    <property type="evidence" value="ECO:0007669"/>
    <property type="project" value="InterPro"/>
</dbReference>
<feature type="transmembrane region" description="Helical" evidence="12">
    <location>
        <begin position="59"/>
        <end position="79"/>
    </location>
</feature>
<evidence type="ECO:0000256" key="10">
    <source>
        <dbReference type="ARBA" id="ARBA00023157"/>
    </source>
</evidence>
<keyword evidence="8" id="KW-0350">Heme biosynthesis</keyword>
<gene>
    <name evidence="13" type="ORF">OMP38_07310</name>
</gene>
<dbReference type="InterPro" id="IPR003780">
    <property type="entry name" value="COX15/CtaA_fam"/>
</dbReference>
<reference evidence="13 14" key="1">
    <citation type="submission" date="2022-10" db="EMBL/GenBank/DDBJ databases">
        <title>Comparative genomic analysis of Cohnella hashimotonis sp. nov., isolated from the International Space Station.</title>
        <authorList>
            <person name="Simpson A."/>
            <person name="Venkateswaran K."/>
        </authorList>
    </citation>
    <scope>NUCLEOTIDE SEQUENCE [LARGE SCALE GENOMIC DNA]</scope>
    <source>
        <strain evidence="13 14">DSM 18997</strain>
    </source>
</reference>
<feature type="transmembrane region" description="Helical" evidence="12">
    <location>
        <begin position="91"/>
        <end position="112"/>
    </location>
</feature>
<keyword evidence="14" id="KW-1185">Reference proteome</keyword>
<accession>A0A9X4QLE3</accession>
<evidence type="ECO:0000313" key="13">
    <source>
        <dbReference type="EMBL" id="MDG0790684.1"/>
    </source>
</evidence>
<dbReference type="RefSeq" id="WP_277564487.1">
    <property type="nucleotide sequence ID" value="NZ_JAPDHZ010000002.1"/>
</dbReference>
<keyword evidence="6" id="KW-0560">Oxidoreductase</keyword>
<comment type="pathway">
    <text evidence="11">Porphyrin-containing compound metabolism.</text>
</comment>
<dbReference type="GO" id="GO:0046872">
    <property type="term" value="F:metal ion binding"/>
    <property type="evidence" value="ECO:0007669"/>
    <property type="project" value="UniProtKB-KW"/>
</dbReference>
<dbReference type="Pfam" id="PF02628">
    <property type="entry name" value="COX15-CtaA"/>
    <property type="match status" value="2"/>
</dbReference>
<evidence type="ECO:0000256" key="3">
    <source>
        <dbReference type="ARBA" id="ARBA00022692"/>
    </source>
</evidence>
<evidence type="ECO:0000256" key="4">
    <source>
        <dbReference type="ARBA" id="ARBA00022723"/>
    </source>
</evidence>
<evidence type="ECO:0000256" key="8">
    <source>
        <dbReference type="ARBA" id="ARBA00023133"/>
    </source>
</evidence>
<evidence type="ECO:0000256" key="6">
    <source>
        <dbReference type="ARBA" id="ARBA00023002"/>
    </source>
</evidence>
<comment type="caution">
    <text evidence="13">The sequence shown here is derived from an EMBL/GenBank/DDBJ whole genome shotgun (WGS) entry which is preliminary data.</text>
</comment>
<proteinExistence type="predicted"/>
<keyword evidence="7" id="KW-0408">Iron</keyword>
<keyword evidence="2" id="KW-1003">Cell membrane</keyword>
<evidence type="ECO:0000256" key="1">
    <source>
        <dbReference type="ARBA" id="ARBA00004141"/>
    </source>
</evidence>
<evidence type="ECO:0000256" key="9">
    <source>
        <dbReference type="ARBA" id="ARBA00023136"/>
    </source>
</evidence>
<feature type="transmembrane region" description="Helical" evidence="12">
    <location>
        <begin position="200"/>
        <end position="219"/>
    </location>
</feature>
<dbReference type="GO" id="GO:0016020">
    <property type="term" value="C:membrane"/>
    <property type="evidence" value="ECO:0007669"/>
    <property type="project" value="UniProtKB-SubCell"/>
</dbReference>
<dbReference type="PANTHER" id="PTHR35457:SF1">
    <property type="entry name" value="HEME A SYNTHASE"/>
    <property type="match status" value="1"/>
</dbReference>
<dbReference type="Proteomes" id="UP001153387">
    <property type="component" value="Unassembled WGS sequence"/>
</dbReference>
<organism evidence="13 14">
    <name type="scientific">Cohnella ginsengisoli</name>
    <dbReference type="NCBI Taxonomy" id="425004"/>
    <lineage>
        <taxon>Bacteria</taxon>
        <taxon>Bacillati</taxon>
        <taxon>Bacillota</taxon>
        <taxon>Bacilli</taxon>
        <taxon>Bacillales</taxon>
        <taxon>Paenibacillaceae</taxon>
        <taxon>Cohnella</taxon>
    </lineage>
</organism>
<dbReference type="GO" id="GO:0016491">
    <property type="term" value="F:oxidoreductase activity"/>
    <property type="evidence" value="ECO:0007669"/>
    <property type="project" value="UniProtKB-KW"/>
</dbReference>
<keyword evidence="5 12" id="KW-1133">Transmembrane helix</keyword>
<dbReference type="EMBL" id="JAPDHZ010000002">
    <property type="protein sequence ID" value="MDG0790684.1"/>
    <property type="molecule type" value="Genomic_DNA"/>
</dbReference>